<dbReference type="OrthoDB" id="8938400at2"/>
<reference evidence="1 2" key="1">
    <citation type="submission" date="2019-08" db="EMBL/GenBank/DDBJ databases">
        <authorList>
            <person name="Peeters C."/>
        </authorList>
    </citation>
    <scope>NUCLEOTIDE SEQUENCE [LARGE SCALE GENOMIC DNA]</scope>
    <source>
        <strain evidence="1 2">LMG 31106</strain>
    </source>
</reference>
<organism evidence="1 2">
    <name type="scientific">Pandoraea cepalis</name>
    <dbReference type="NCBI Taxonomy" id="2508294"/>
    <lineage>
        <taxon>Bacteria</taxon>
        <taxon>Pseudomonadati</taxon>
        <taxon>Pseudomonadota</taxon>
        <taxon>Betaproteobacteria</taxon>
        <taxon>Burkholderiales</taxon>
        <taxon>Burkholderiaceae</taxon>
        <taxon>Pandoraea</taxon>
    </lineage>
</organism>
<dbReference type="EMBL" id="CABPSL010000008">
    <property type="protein sequence ID" value="VVE08252.1"/>
    <property type="molecule type" value="Genomic_DNA"/>
</dbReference>
<evidence type="ECO:0000313" key="2">
    <source>
        <dbReference type="Proteomes" id="UP000384354"/>
    </source>
</evidence>
<sequence length="274" mass="30347">MPFLALAIPYAQSNPVSYEIDARTHRHEIAIDIEKIENQTHAWKPTSQAAKRSNAPLQRATFACRTIPANDYFDNVLAELVTPLRECGAPRYADNAELRKTLGDLLTLHPDGARLSVDARIRALGLPSLLRDDPAYLPGTLSALTYDIGAHSIDIGRFTFPELDVAQEAAFLFAGESELAFLHEGNPHASLIRKDHSAILAFHYRAAGMRGHTTLPPNGYALAIQDDTTLCDFTSQLARCQQQTDLSRSPRSVENRHTRHNPLDLMQNGMCVIL</sequence>
<gene>
    <name evidence="1" type="ORF">PCE31106_02482</name>
</gene>
<dbReference type="AlphaFoldDB" id="A0A5E4V7F0"/>
<name>A0A5E4V7F0_9BURK</name>
<evidence type="ECO:0000313" key="1">
    <source>
        <dbReference type="EMBL" id="VVE08252.1"/>
    </source>
</evidence>
<accession>A0A5E4V7F0</accession>
<protein>
    <submittedName>
        <fullName evidence="1">Uncharacterized protein</fullName>
    </submittedName>
</protein>
<proteinExistence type="predicted"/>
<dbReference type="Proteomes" id="UP000384354">
    <property type="component" value="Unassembled WGS sequence"/>
</dbReference>
<dbReference type="RefSeq" id="WP_150563452.1">
    <property type="nucleotide sequence ID" value="NZ_CABPSL010000008.1"/>
</dbReference>